<feature type="domain" description="NodB homology" evidence="2">
    <location>
        <begin position="269"/>
        <end position="453"/>
    </location>
</feature>
<dbReference type="PROSITE" id="PS51677">
    <property type="entry name" value="NODB"/>
    <property type="match status" value="1"/>
</dbReference>
<evidence type="ECO:0000313" key="4">
    <source>
        <dbReference type="Proteomes" id="UP000179076"/>
    </source>
</evidence>
<protein>
    <recommendedName>
        <fullName evidence="2">NodB homology domain-containing protein</fullName>
    </recommendedName>
</protein>
<dbReference type="GO" id="GO:0016810">
    <property type="term" value="F:hydrolase activity, acting on carbon-nitrogen (but not peptide) bonds"/>
    <property type="evidence" value="ECO:0007669"/>
    <property type="project" value="InterPro"/>
</dbReference>
<evidence type="ECO:0000259" key="2">
    <source>
        <dbReference type="PROSITE" id="PS51677"/>
    </source>
</evidence>
<sequence length="453" mass="49256">MHLTCIDAGERAHGMSCAPGGNGGEGANGAPISGRVAWIGRLTGPKGELARALLRDVVPRFPAVAFTFVGGPVDPAHVAQLPSNARLVGFVADVAGVMREQDVIIGGGRVPLEAMRLGKSVIAVGEGCYIGPITVDTIARARATNFGDCAVREPLAPQTVIDDLTQLLRGALKAPVQDYPAFLKDYDPERVHAQIGQVYRDAAIDGYLSRFPELPILTYHRVVPEPPADSRFNIYVTQAELDRQLAALKARGFDTVTFRDIAAGRQARKPVILTFDDGYADNYEHLLPLLERHDAKAVIFALGDRGIATNVWDATHGEPATELMNDAQLRACQASGRIEIGSHGLAHRHLPQIDDAALAHEVTDSKRALAELVGDEIVSFAYPYGEYGAREVDAVKRAGYLFGIGTVNGPLRMGADRYRIRRITMFPRTGRVGFWKKTSGYYLRYCKLKGKDF</sequence>
<dbReference type="PANTHER" id="PTHR34216">
    <property type="match status" value="1"/>
</dbReference>
<gene>
    <name evidence="3" type="ORF">A2W18_00875</name>
</gene>
<comment type="caution">
    <text evidence="3">The sequence shown here is derived from an EMBL/GenBank/DDBJ whole genome shotgun (WGS) entry which is preliminary data.</text>
</comment>
<dbReference type="PANTHER" id="PTHR34216:SF7">
    <property type="entry name" value="POLY-BETA-1,6-N-ACETYL-D-GLUCOSAMINE N-DEACETYLASE"/>
    <property type="match status" value="1"/>
</dbReference>
<dbReference type="SUPFAM" id="SSF88713">
    <property type="entry name" value="Glycoside hydrolase/deacetylase"/>
    <property type="match status" value="1"/>
</dbReference>
<accession>A0A1F6V8L4</accession>
<name>A0A1F6V8L4_9PROT</name>
<dbReference type="CDD" id="cd10918">
    <property type="entry name" value="CE4_NodB_like_5s_6s"/>
    <property type="match status" value="1"/>
</dbReference>
<evidence type="ECO:0000256" key="1">
    <source>
        <dbReference type="ARBA" id="ARBA00022729"/>
    </source>
</evidence>
<dbReference type="Gene3D" id="3.20.20.370">
    <property type="entry name" value="Glycoside hydrolase/deacetylase"/>
    <property type="match status" value="1"/>
</dbReference>
<proteinExistence type="predicted"/>
<dbReference type="Pfam" id="PF01522">
    <property type="entry name" value="Polysacc_deac_1"/>
    <property type="match status" value="1"/>
</dbReference>
<dbReference type="InterPro" id="IPR002509">
    <property type="entry name" value="NODB_dom"/>
</dbReference>
<dbReference type="EMBL" id="MFSP01000101">
    <property type="protein sequence ID" value="OGI65864.1"/>
    <property type="molecule type" value="Genomic_DNA"/>
</dbReference>
<dbReference type="GO" id="GO:0005975">
    <property type="term" value="P:carbohydrate metabolic process"/>
    <property type="evidence" value="ECO:0007669"/>
    <property type="project" value="InterPro"/>
</dbReference>
<evidence type="ECO:0000313" key="3">
    <source>
        <dbReference type="EMBL" id="OGI65864.1"/>
    </source>
</evidence>
<dbReference type="AlphaFoldDB" id="A0A1F6V8L4"/>
<reference evidence="3 4" key="1">
    <citation type="journal article" date="2016" name="Nat. Commun.">
        <title>Thousands of microbial genomes shed light on interconnected biogeochemical processes in an aquifer system.</title>
        <authorList>
            <person name="Anantharaman K."/>
            <person name="Brown C.T."/>
            <person name="Hug L.A."/>
            <person name="Sharon I."/>
            <person name="Castelle C.J."/>
            <person name="Probst A.J."/>
            <person name="Thomas B.C."/>
            <person name="Singh A."/>
            <person name="Wilkins M.J."/>
            <person name="Karaoz U."/>
            <person name="Brodie E.L."/>
            <person name="Williams K.H."/>
            <person name="Hubbard S.S."/>
            <person name="Banfield J.F."/>
        </authorList>
    </citation>
    <scope>NUCLEOTIDE SEQUENCE [LARGE SCALE GENOMIC DNA]</scope>
</reference>
<dbReference type="Proteomes" id="UP000179076">
    <property type="component" value="Unassembled WGS sequence"/>
</dbReference>
<dbReference type="InterPro" id="IPR011330">
    <property type="entry name" value="Glyco_hydro/deAcase_b/a-brl"/>
</dbReference>
<dbReference type="SUPFAM" id="SSF53756">
    <property type="entry name" value="UDP-Glycosyltransferase/glycogen phosphorylase"/>
    <property type="match status" value="1"/>
</dbReference>
<organism evidence="3 4">
    <name type="scientific">Candidatus Muproteobacteria bacterium RBG_16_60_9</name>
    <dbReference type="NCBI Taxonomy" id="1817755"/>
    <lineage>
        <taxon>Bacteria</taxon>
        <taxon>Pseudomonadati</taxon>
        <taxon>Pseudomonadota</taxon>
        <taxon>Candidatus Muproteobacteria</taxon>
    </lineage>
</organism>
<keyword evidence="1" id="KW-0732">Signal</keyword>
<dbReference type="InterPro" id="IPR051398">
    <property type="entry name" value="Polysacch_Deacetylase"/>
</dbReference>